<name>A0A0P9D9N0_9CHLR</name>
<feature type="non-terminal residue" evidence="1">
    <location>
        <position position="170"/>
    </location>
</feature>
<dbReference type="InterPro" id="IPR008930">
    <property type="entry name" value="Terpenoid_cyclase/PrenylTrfase"/>
</dbReference>
<gene>
    <name evidence="1" type="ORF">SE17_33805</name>
</gene>
<proteinExistence type="predicted"/>
<evidence type="ECO:0000313" key="2">
    <source>
        <dbReference type="Proteomes" id="UP000050509"/>
    </source>
</evidence>
<organism evidence="1 2">
    <name type="scientific">Kouleothrix aurantiaca</name>
    <dbReference type="NCBI Taxonomy" id="186479"/>
    <lineage>
        <taxon>Bacteria</taxon>
        <taxon>Bacillati</taxon>
        <taxon>Chloroflexota</taxon>
        <taxon>Chloroflexia</taxon>
        <taxon>Chloroflexales</taxon>
        <taxon>Roseiflexineae</taxon>
        <taxon>Roseiflexaceae</taxon>
        <taxon>Kouleothrix</taxon>
    </lineage>
</organism>
<protein>
    <recommendedName>
        <fullName evidence="3">Prenyltransferase</fullName>
    </recommendedName>
</protein>
<dbReference type="EMBL" id="LJCR01002107">
    <property type="protein sequence ID" value="KPV49231.1"/>
    <property type="molecule type" value="Genomic_DNA"/>
</dbReference>
<dbReference type="Proteomes" id="UP000050509">
    <property type="component" value="Unassembled WGS sequence"/>
</dbReference>
<sequence length="170" mass="18446">MANVFTRAETFIWNNARLLERRLFAFHFRGGSREDVLAALRAYQNQDGGFGQALEPDIRCPDSQPVPVQHALEMLDAVGPDAAMIGRACDFLATITTAEGGVPFVLPTAQPYPHAPWWETGDNPPAALNPTAALAGLLHKIGFAHPWPTPATAFCWARIAALHPGAMHNL</sequence>
<reference evidence="1 2" key="1">
    <citation type="submission" date="2015-09" db="EMBL/GenBank/DDBJ databases">
        <title>Draft genome sequence of Kouleothrix aurantiaca JCM 19913.</title>
        <authorList>
            <person name="Hemp J."/>
        </authorList>
    </citation>
    <scope>NUCLEOTIDE SEQUENCE [LARGE SCALE GENOMIC DNA]</scope>
    <source>
        <strain evidence="1 2">COM-B</strain>
    </source>
</reference>
<evidence type="ECO:0008006" key="3">
    <source>
        <dbReference type="Google" id="ProtNLM"/>
    </source>
</evidence>
<dbReference type="SUPFAM" id="SSF48239">
    <property type="entry name" value="Terpenoid cyclases/Protein prenyltransferases"/>
    <property type="match status" value="1"/>
</dbReference>
<keyword evidence="2" id="KW-1185">Reference proteome</keyword>
<dbReference type="AlphaFoldDB" id="A0A0P9D9N0"/>
<comment type="caution">
    <text evidence="1">The sequence shown here is derived from an EMBL/GenBank/DDBJ whole genome shotgun (WGS) entry which is preliminary data.</text>
</comment>
<accession>A0A0P9D9N0</accession>
<evidence type="ECO:0000313" key="1">
    <source>
        <dbReference type="EMBL" id="KPV49231.1"/>
    </source>
</evidence>
<dbReference type="Gene3D" id="1.50.10.20">
    <property type="match status" value="1"/>
</dbReference>